<dbReference type="Proteomes" id="UP000233469">
    <property type="component" value="Unassembled WGS sequence"/>
</dbReference>
<protein>
    <submittedName>
        <fullName evidence="1">Uncharacterized protein</fullName>
    </submittedName>
</protein>
<evidence type="ECO:0000313" key="2">
    <source>
        <dbReference type="Proteomes" id="UP000233469"/>
    </source>
</evidence>
<reference evidence="1 2" key="1">
    <citation type="submission" date="2016-04" db="EMBL/GenBank/DDBJ databases">
        <title>Genome analyses suggest a sexual origin of heterokaryosis in a supposedly ancient asexual fungus.</title>
        <authorList>
            <person name="Ropars J."/>
            <person name="Sedzielewska K."/>
            <person name="Noel J."/>
            <person name="Charron P."/>
            <person name="Farinelli L."/>
            <person name="Marton T."/>
            <person name="Kruger M."/>
            <person name="Pelin A."/>
            <person name="Brachmann A."/>
            <person name="Corradi N."/>
        </authorList>
    </citation>
    <scope>NUCLEOTIDE SEQUENCE [LARGE SCALE GENOMIC DNA]</scope>
    <source>
        <strain evidence="1 2">C2</strain>
    </source>
</reference>
<dbReference type="AlphaFoldDB" id="A0A2N1MV89"/>
<organism evidence="1 2">
    <name type="scientific">Rhizophagus irregularis</name>
    <dbReference type="NCBI Taxonomy" id="588596"/>
    <lineage>
        <taxon>Eukaryota</taxon>
        <taxon>Fungi</taxon>
        <taxon>Fungi incertae sedis</taxon>
        <taxon>Mucoromycota</taxon>
        <taxon>Glomeromycotina</taxon>
        <taxon>Glomeromycetes</taxon>
        <taxon>Glomerales</taxon>
        <taxon>Glomeraceae</taxon>
        <taxon>Rhizophagus</taxon>
    </lineage>
</organism>
<comment type="caution">
    <text evidence="1">The sequence shown here is derived from an EMBL/GenBank/DDBJ whole genome shotgun (WGS) entry which is preliminary data.</text>
</comment>
<accession>A0A2N1MV89</accession>
<dbReference type="EMBL" id="LLXL01001251">
    <property type="protein sequence ID" value="PKK65500.1"/>
    <property type="molecule type" value="Genomic_DNA"/>
</dbReference>
<proteinExistence type="predicted"/>
<reference evidence="1 2" key="2">
    <citation type="submission" date="2017-10" db="EMBL/GenBank/DDBJ databases">
        <title>Extensive intraspecific genome diversity in a model arbuscular mycorrhizal fungus.</title>
        <authorList>
            <person name="Chen E.C.H."/>
            <person name="Morin E."/>
            <person name="Baudet D."/>
            <person name="Noel J."/>
            <person name="Ndikumana S."/>
            <person name="Charron P."/>
            <person name="St-Onge C."/>
            <person name="Giorgi J."/>
            <person name="Grigoriev I.V."/>
            <person name="Roux C."/>
            <person name="Martin F.M."/>
            <person name="Corradi N."/>
        </authorList>
    </citation>
    <scope>NUCLEOTIDE SEQUENCE [LARGE SCALE GENOMIC DNA]</scope>
    <source>
        <strain evidence="1 2">C2</strain>
    </source>
</reference>
<name>A0A2N1MV89_9GLOM</name>
<evidence type="ECO:0000313" key="1">
    <source>
        <dbReference type="EMBL" id="PKK65500.1"/>
    </source>
</evidence>
<gene>
    <name evidence="1" type="ORF">RhiirC2_786057</name>
</gene>
<sequence>MLIVQSQCIRNREYDSYTTNEIDAQWIKNSYNRSLKQLIEKYIKNKCSPSKEANENQDPSIRLEKMKIKMEKIKIKKKLTKIRKTKKKIKIKIKKVLVLFPLNMVVSAVNSG</sequence>